<evidence type="ECO:0000256" key="1">
    <source>
        <dbReference type="ARBA" id="ARBA00006739"/>
    </source>
</evidence>
<reference evidence="3 4" key="1">
    <citation type="submission" date="2019-01" db="EMBL/GenBank/DDBJ databases">
        <title>Bacillus sp. M5HDSG1-1, whole genome shotgun sequence.</title>
        <authorList>
            <person name="Tuo L."/>
        </authorList>
    </citation>
    <scope>NUCLEOTIDE SEQUENCE [LARGE SCALE GENOMIC DNA]</scope>
    <source>
        <strain evidence="3 4">M5HDSG1-1</strain>
    </source>
</reference>
<sequence>MTGISVIIPIYNVENYLEDCLNSLITSSKLVDENKFEVILVNDGSTDGSGILAGKFAEQTPNFHYYEKSNGGLGDARNYGLTKARFEYIAFIDSDDKISEDFLEVALDEVEKDPDLVIFDWFDYYSDESTTIIKGIEKDSEIWTVQPAAWNKIYHKRLFENTQFPIRKLYEDVGVTYKVISQIKNYKYINKPLYYYRRNREGSILNTVNNKINDIYDVLDNIKDYYKKTDSLNNKNYDGLCYQYLKLLMWSNMYRQIKYYRFNIFGFYRKMKSTRNEIYNLFPDWKENLFIKNNESYFLDRFGEKYIERLDGLGKNLISTLNIYFILVFKKIRN</sequence>
<dbReference type="Gene3D" id="3.90.550.10">
    <property type="entry name" value="Spore Coat Polysaccharide Biosynthesis Protein SpsA, Chain A"/>
    <property type="match status" value="1"/>
</dbReference>
<name>A0A437KCG8_9BACI</name>
<accession>A0A437KCG8</accession>
<dbReference type="InterPro" id="IPR029044">
    <property type="entry name" value="Nucleotide-diphossugar_trans"/>
</dbReference>
<dbReference type="AlphaFoldDB" id="A0A437KCG8"/>
<dbReference type="Pfam" id="PF00535">
    <property type="entry name" value="Glycos_transf_2"/>
    <property type="match status" value="1"/>
</dbReference>
<dbReference type="SUPFAM" id="SSF53448">
    <property type="entry name" value="Nucleotide-diphospho-sugar transferases"/>
    <property type="match status" value="1"/>
</dbReference>
<gene>
    <name evidence="3" type="ORF">EM808_11380</name>
</gene>
<keyword evidence="4" id="KW-1185">Reference proteome</keyword>
<evidence type="ECO:0000313" key="4">
    <source>
        <dbReference type="Proteomes" id="UP000288024"/>
    </source>
</evidence>
<dbReference type="GO" id="GO:0016758">
    <property type="term" value="F:hexosyltransferase activity"/>
    <property type="evidence" value="ECO:0007669"/>
    <property type="project" value="UniProtKB-ARBA"/>
</dbReference>
<dbReference type="RefSeq" id="WP_127738324.1">
    <property type="nucleotide sequence ID" value="NZ_RZTZ01000003.1"/>
</dbReference>
<feature type="domain" description="Glycosyltransferase 2-like" evidence="2">
    <location>
        <begin position="5"/>
        <end position="159"/>
    </location>
</feature>
<comment type="caution">
    <text evidence="3">The sequence shown here is derived from an EMBL/GenBank/DDBJ whole genome shotgun (WGS) entry which is preliminary data.</text>
</comment>
<dbReference type="InterPro" id="IPR001173">
    <property type="entry name" value="Glyco_trans_2-like"/>
</dbReference>
<evidence type="ECO:0000259" key="2">
    <source>
        <dbReference type="Pfam" id="PF00535"/>
    </source>
</evidence>
<keyword evidence="3" id="KW-0808">Transferase</keyword>
<evidence type="ECO:0000313" key="3">
    <source>
        <dbReference type="EMBL" id="RVT63848.1"/>
    </source>
</evidence>
<dbReference type="PANTHER" id="PTHR22916:SF3">
    <property type="entry name" value="UDP-GLCNAC:BETAGAL BETA-1,3-N-ACETYLGLUCOSAMINYLTRANSFERASE-LIKE PROTEIN 1"/>
    <property type="match status" value="1"/>
</dbReference>
<protein>
    <submittedName>
        <fullName evidence="3">Glycosyltransferase family 2 protein</fullName>
    </submittedName>
</protein>
<proteinExistence type="inferred from homology"/>
<dbReference type="PANTHER" id="PTHR22916">
    <property type="entry name" value="GLYCOSYLTRANSFERASE"/>
    <property type="match status" value="1"/>
</dbReference>
<dbReference type="Proteomes" id="UP000288024">
    <property type="component" value="Unassembled WGS sequence"/>
</dbReference>
<dbReference type="CDD" id="cd00761">
    <property type="entry name" value="Glyco_tranf_GTA_type"/>
    <property type="match status" value="1"/>
</dbReference>
<organism evidence="3 4">
    <name type="scientific">Niallia taxi</name>
    <dbReference type="NCBI Taxonomy" id="2499688"/>
    <lineage>
        <taxon>Bacteria</taxon>
        <taxon>Bacillati</taxon>
        <taxon>Bacillota</taxon>
        <taxon>Bacilli</taxon>
        <taxon>Bacillales</taxon>
        <taxon>Bacillaceae</taxon>
        <taxon>Niallia</taxon>
    </lineage>
</organism>
<comment type="similarity">
    <text evidence="1">Belongs to the glycosyltransferase 2 family.</text>
</comment>
<dbReference type="EMBL" id="RZTZ01000003">
    <property type="protein sequence ID" value="RVT63848.1"/>
    <property type="molecule type" value="Genomic_DNA"/>
</dbReference>